<dbReference type="Pfam" id="PF13305">
    <property type="entry name" value="TetR_C_33"/>
    <property type="match status" value="1"/>
</dbReference>
<evidence type="ECO:0000313" key="6">
    <source>
        <dbReference type="EMBL" id="MFF0543001.1"/>
    </source>
</evidence>
<dbReference type="PROSITE" id="PS50977">
    <property type="entry name" value="HTH_TETR_2"/>
    <property type="match status" value="1"/>
</dbReference>
<feature type="domain" description="HTH tetR-type" evidence="5">
    <location>
        <begin position="12"/>
        <end position="72"/>
    </location>
</feature>
<accession>A0ABW6PKW2</accession>
<comment type="caution">
    <text evidence="6">The sequence shown here is derived from an EMBL/GenBank/DDBJ whole genome shotgun (WGS) entry which is preliminary data.</text>
</comment>
<protein>
    <submittedName>
        <fullName evidence="6">TetR/AcrR family transcriptional regulator</fullName>
    </submittedName>
</protein>
<dbReference type="Pfam" id="PF00440">
    <property type="entry name" value="TetR_N"/>
    <property type="match status" value="1"/>
</dbReference>
<name>A0ABW6PKW2_9NOCA</name>
<dbReference type="SUPFAM" id="SSF48498">
    <property type="entry name" value="Tetracyclin repressor-like, C-terminal domain"/>
    <property type="match status" value="1"/>
</dbReference>
<dbReference type="InterPro" id="IPR001647">
    <property type="entry name" value="HTH_TetR"/>
</dbReference>
<evidence type="ECO:0000259" key="5">
    <source>
        <dbReference type="PROSITE" id="PS50977"/>
    </source>
</evidence>
<gene>
    <name evidence="6" type="ORF">ACFYTF_09190</name>
</gene>
<evidence type="ECO:0000313" key="7">
    <source>
        <dbReference type="Proteomes" id="UP001601444"/>
    </source>
</evidence>
<dbReference type="InterPro" id="IPR009057">
    <property type="entry name" value="Homeodomain-like_sf"/>
</dbReference>
<proteinExistence type="predicted"/>
<keyword evidence="2 4" id="KW-0238">DNA-binding</keyword>
<evidence type="ECO:0000256" key="1">
    <source>
        <dbReference type="ARBA" id="ARBA00023015"/>
    </source>
</evidence>
<dbReference type="PANTHER" id="PTHR30055:SF234">
    <property type="entry name" value="HTH-TYPE TRANSCRIPTIONAL REGULATOR BETI"/>
    <property type="match status" value="1"/>
</dbReference>
<evidence type="ECO:0000256" key="2">
    <source>
        <dbReference type="ARBA" id="ARBA00023125"/>
    </source>
</evidence>
<reference evidence="6 7" key="1">
    <citation type="submission" date="2024-10" db="EMBL/GenBank/DDBJ databases">
        <title>The Natural Products Discovery Center: Release of the First 8490 Sequenced Strains for Exploring Actinobacteria Biosynthetic Diversity.</title>
        <authorList>
            <person name="Kalkreuter E."/>
            <person name="Kautsar S.A."/>
            <person name="Yang D."/>
            <person name="Bader C.D."/>
            <person name="Teijaro C.N."/>
            <person name="Fluegel L."/>
            <person name="Davis C.M."/>
            <person name="Simpson J.R."/>
            <person name="Lauterbach L."/>
            <person name="Steele A.D."/>
            <person name="Gui C."/>
            <person name="Meng S."/>
            <person name="Li G."/>
            <person name="Viehrig K."/>
            <person name="Ye F."/>
            <person name="Su P."/>
            <person name="Kiefer A.F."/>
            <person name="Nichols A."/>
            <person name="Cepeda A.J."/>
            <person name="Yan W."/>
            <person name="Fan B."/>
            <person name="Jiang Y."/>
            <person name="Adhikari A."/>
            <person name="Zheng C.-J."/>
            <person name="Schuster L."/>
            <person name="Cowan T.M."/>
            <person name="Smanski M.J."/>
            <person name="Chevrette M.G."/>
            <person name="De Carvalho L.P.S."/>
            <person name="Shen B."/>
        </authorList>
    </citation>
    <scope>NUCLEOTIDE SEQUENCE [LARGE SCALE GENOMIC DNA]</scope>
    <source>
        <strain evidence="6 7">NPDC004045</strain>
    </source>
</reference>
<dbReference type="InterPro" id="IPR036271">
    <property type="entry name" value="Tet_transcr_reg_TetR-rel_C_sf"/>
</dbReference>
<dbReference type="InterPro" id="IPR050109">
    <property type="entry name" value="HTH-type_TetR-like_transc_reg"/>
</dbReference>
<dbReference type="InterPro" id="IPR025996">
    <property type="entry name" value="MT1864/Rv1816-like_C"/>
</dbReference>
<dbReference type="RefSeq" id="WP_043656453.1">
    <property type="nucleotide sequence ID" value="NZ_JBIAMX010000004.1"/>
</dbReference>
<dbReference type="EMBL" id="JBIAMX010000004">
    <property type="protein sequence ID" value="MFF0543001.1"/>
    <property type="molecule type" value="Genomic_DNA"/>
</dbReference>
<evidence type="ECO:0000256" key="3">
    <source>
        <dbReference type="ARBA" id="ARBA00023163"/>
    </source>
</evidence>
<dbReference type="SUPFAM" id="SSF46689">
    <property type="entry name" value="Homeodomain-like"/>
    <property type="match status" value="1"/>
</dbReference>
<evidence type="ECO:0000256" key="4">
    <source>
        <dbReference type="PROSITE-ProRule" id="PRU00335"/>
    </source>
</evidence>
<feature type="DNA-binding region" description="H-T-H motif" evidence="4">
    <location>
        <begin position="35"/>
        <end position="54"/>
    </location>
</feature>
<keyword evidence="7" id="KW-1185">Reference proteome</keyword>
<dbReference type="PANTHER" id="PTHR30055">
    <property type="entry name" value="HTH-TYPE TRANSCRIPTIONAL REGULATOR RUTR"/>
    <property type="match status" value="1"/>
</dbReference>
<keyword evidence="1" id="KW-0805">Transcription regulation</keyword>
<keyword evidence="3" id="KW-0804">Transcription</keyword>
<organism evidence="6 7">
    <name type="scientific">Nocardia thailandica</name>
    <dbReference type="NCBI Taxonomy" id="257275"/>
    <lineage>
        <taxon>Bacteria</taxon>
        <taxon>Bacillati</taxon>
        <taxon>Actinomycetota</taxon>
        <taxon>Actinomycetes</taxon>
        <taxon>Mycobacteriales</taxon>
        <taxon>Nocardiaceae</taxon>
        <taxon>Nocardia</taxon>
    </lineage>
</organism>
<dbReference type="Proteomes" id="UP001601444">
    <property type="component" value="Unassembled WGS sequence"/>
</dbReference>
<sequence>MSTQTRKERERAQRQQRIIDTARELAEAEGWDAVTVRRLADRIEYSQPVLYSHFAGKSAIVGAVAVQGCVELTAVLRAARDAAGADRARRFAGLATTYLDFAAAHPATYDAIFSLDTDLIFGLGALEPLREAFAEIEAVFAGSVADADLPAYTELCWSALHGLADLDRSGRLRPELRADRLRLLIDQWTAVAARNGS</sequence>
<dbReference type="Gene3D" id="1.10.357.10">
    <property type="entry name" value="Tetracycline Repressor, domain 2"/>
    <property type="match status" value="1"/>
</dbReference>